<organism evidence="1 2">
    <name type="scientific">Brevundimonas viscosa</name>
    <dbReference type="NCBI Taxonomy" id="871741"/>
    <lineage>
        <taxon>Bacteria</taxon>
        <taxon>Pseudomonadati</taxon>
        <taxon>Pseudomonadota</taxon>
        <taxon>Alphaproteobacteria</taxon>
        <taxon>Caulobacterales</taxon>
        <taxon>Caulobacteraceae</taxon>
        <taxon>Brevundimonas</taxon>
    </lineage>
</organism>
<keyword evidence="2" id="KW-1185">Reference proteome</keyword>
<reference evidence="2" key="1">
    <citation type="submission" date="2016-10" db="EMBL/GenBank/DDBJ databases">
        <authorList>
            <person name="Varghese N."/>
            <person name="Submissions S."/>
        </authorList>
    </citation>
    <scope>NUCLEOTIDE SEQUENCE [LARGE SCALE GENOMIC DNA]</scope>
    <source>
        <strain evidence="2">CGMCC 1.10683</strain>
    </source>
</reference>
<protein>
    <submittedName>
        <fullName evidence="1">Uncharacterized protein</fullName>
    </submittedName>
</protein>
<dbReference type="AlphaFoldDB" id="A0A1I6T7D3"/>
<sequence length="184" mass="20383">MSLMQTVGVWRNAIQALGAKEKAAFHAAAQQVLDAVEDEWLRRRLEPASQDGFFKWPSTDAPGGAGSIVSEGWVQEGVLGFLGYRAGKTSDLSGSVRQGILKQAFEGVIPPAFPKPYLDQWGDPGTAQRLRKIAESIAAFARNAKRRSEDRLDQAIADWESDLEYLYLEFYVGRFGFGWPSTQL</sequence>
<dbReference type="STRING" id="871741.SAMN05192570_3033"/>
<evidence type="ECO:0000313" key="1">
    <source>
        <dbReference type="EMBL" id="SFS85119.1"/>
    </source>
</evidence>
<proteinExistence type="predicted"/>
<accession>A0A1I6T7D3</accession>
<dbReference type="Proteomes" id="UP000198788">
    <property type="component" value="Unassembled WGS sequence"/>
</dbReference>
<gene>
    <name evidence="1" type="ORF">SAMN05192570_3033</name>
</gene>
<dbReference type="EMBL" id="FOZV01000008">
    <property type="protein sequence ID" value="SFS85119.1"/>
    <property type="molecule type" value="Genomic_DNA"/>
</dbReference>
<name>A0A1I6T7D3_9CAUL</name>
<evidence type="ECO:0000313" key="2">
    <source>
        <dbReference type="Proteomes" id="UP000198788"/>
    </source>
</evidence>